<dbReference type="Pfam" id="PF00909">
    <property type="entry name" value="Ammonium_transp"/>
    <property type="match status" value="1"/>
</dbReference>
<organism evidence="11 12">
    <name type="scientific">Hondaea fermentalgiana</name>
    <dbReference type="NCBI Taxonomy" id="2315210"/>
    <lineage>
        <taxon>Eukaryota</taxon>
        <taxon>Sar</taxon>
        <taxon>Stramenopiles</taxon>
        <taxon>Bigyra</taxon>
        <taxon>Labyrinthulomycetes</taxon>
        <taxon>Thraustochytrida</taxon>
        <taxon>Thraustochytriidae</taxon>
        <taxon>Hondaea</taxon>
    </lineage>
</organism>
<keyword evidence="3 8" id="KW-0813">Transport</keyword>
<feature type="transmembrane region" description="Helical" evidence="8">
    <location>
        <begin position="109"/>
        <end position="127"/>
    </location>
</feature>
<keyword evidence="4 8" id="KW-0812">Transmembrane</keyword>
<dbReference type="InterPro" id="IPR024041">
    <property type="entry name" value="NH4_transpt_AmtB-like_dom"/>
</dbReference>
<feature type="transmembrane region" description="Helical" evidence="8">
    <location>
        <begin position="338"/>
        <end position="359"/>
    </location>
</feature>
<evidence type="ECO:0000259" key="10">
    <source>
        <dbReference type="Pfam" id="PF00909"/>
    </source>
</evidence>
<comment type="subcellular location">
    <subcellularLocation>
        <location evidence="8">Cell membrane</location>
        <topology evidence="8">Multi-pass membrane protein</topology>
    </subcellularLocation>
    <subcellularLocation>
        <location evidence="1">Membrane</location>
        <topology evidence="1">Multi-pass membrane protein</topology>
    </subcellularLocation>
</comment>
<feature type="transmembrane region" description="Helical" evidence="8">
    <location>
        <begin position="312"/>
        <end position="331"/>
    </location>
</feature>
<dbReference type="PANTHER" id="PTHR11730">
    <property type="entry name" value="AMMONIUM TRANSPORTER"/>
    <property type="match status" value="1"/>
</dbReference>
<evidence type="ECO:0000256" key="7">
    <source>
        <dbReference type="ARBA" id="ARBA00023177"/>
    </source>
</evidence>
<evidence type="ECO:0000256" key="2">
    <source>
        <dbReference type="ARBA" id="ARBA00005887"/>
    </source>
</evidence>
<dbReference type="OrthoDB" id="534912at2759"/>
<proteinExistence type="inferred from homology"/>
<name>A0A2R5GCT6_9STRA</name>
<evidence type="ECO:0000256" key="4">
    <source>
        <dbReference type="ARBA" id="ARBA00022692"/>
    </source>
</evidence>
<dbReference type="InterPro" id="IPR029020">
    <property type="entry name" value="Ammonium/urea_transptr"/>
</dbReference>
<evidence type="ECO:0000256" key="3">
    <source>
        <dbReference type="ARBA" id="ARBA00022448"/>
    </source>
</evidence>
<dbReference type="SUPFAM" id="SSF111352">
    <property type="entry name" value="Ammonium transporter"/>
    <property type="match status" value="1"/>
</dbReference>
<feature type="compositionally biased region" description="Basic and acidic residues" evidence="9">
    <location>
        <begin position="469"/>
        <end position="484"/>
    </location>
</feature>
<dbReference type="GO" id="GO:0005886">
    <property type="term" value="C:plasma membrane"/>
    <property type="evidence" value="ECO:0007669"/>
    <property type="project" value="UniProtKB-SubCell"/>
</dbReference>
<feature type="transmembrane region" description="Helical" evidence="8">
    <location>
        <begin position="57"/>
        <end position="76"/>
    </location>
</feature>
<feature type="transmembrane region" description="Helical" evidence="8">
    <location>
        <begin position="219"/>
        <end position="236"/>
    </location>
</feature>
<protein>
    <recommendedName>
        <fullName evidence="8">Ammonium transporter</fullName>
    </recommendedName>
</protein>
<feature type="transmembrane region" description="Helical" evidence="8">
    <location>
        <begin position="139"/>
        <end position="156"/>
    </location>
</feature>
<evidence type="ECO:0000313" key="11">
    <source>
        <dbReference type="EMBL" id="GBG28790.1"/>
    </source>
</evidence>
<feature type="domain" description="Ammonium transporter AmtB-like" evidence="10">
    <location>
        <begin position="27"/>
        <end position="443"/>
    </location>
</feature>
<feature type="compositionally biased region" description="Polar residues" evidence="9">
    <location>
        <begin position="453"/>
        <end position="468"/>
    </location>
</feature>
<feature type="transmembrane region" description="Helical" evidence="8">
    <location>
        <begin position="25"/>
        <end position="45"/>
    </location>
</feature>
<evidence type="ECO:0000256" key="5">
    <source>
        <dbReference type="ARBA" id="ARBA00022989"/>
    </source>
</evidence>
<dbReference type="AlphaFoldDB" id="A0A2R5GCT6"/>
<sequence>MSSICDQYSGESQTLCNDLAGDLNVFFTLWATSCVFFMHAGFAMLSAGAVRTKSTTNILICVVMDCCACAFAWWLMGWALAYGEDKGSFIGTTQFVGMELGESVSYIDWLFQFAFAATAATIVSGAVAERATFESYLTYSFYLSAIIYPVVVHWVWGGGFLTLNGDNAVAGVGALDFAGCGPVHMVGGVAGAVGSYLIGPRLGRFDSDGKPLSMPGHSTPLATLGTFILWMGWLGFNPGSVLALVGNSNLAARAAVNTILSSATGGLSSLLFSTYINPGREWDINGALNGVLAGLVSITGGCPVVTPWGSLIIGLFGGIVYQLGSKFVLLIMKLDDPLDAVAVHAITGMYGLIVVGFFAKTEFVQELAGFDESVSYKDFSGVFYGGNGKLLGCQLVEIAVILPWVSVLIFPYFYLLRRFNWLRISARAEEIGIDNSSHGGHAYPDFFPDMSKSHQSSFNGSVHSVHSSPHNDVETADAQKDKNTPEQSVAQA</sequence>
<dbReference type="InterPro" id="IPR001905">
    <property type="entry name" value="Ammonium_transpt"/>
</dbReference>
<reference evidence="11 12" key="1">
    <citation type="submission" date="2017-12" db="EMBL/GenBank/DDBJ databases">
        <title>Sequencing, de novo assembly and annotation of complete genome of a new Thraustochytrid species, strain FCC1311.</title>
        <authorList>
            <person name="Sedici K."/>
            <person name="Godart F."/>
            <person name="Aiese Cigliano R."/>
            <person name="Sanseverino W."/>
            <person name="Barakat M."/>
            <person name="Ortet P."/>
            <person name="Marechal E."/>
            <person name="Cagnac O."/>
            <person name="Amato A."/>
        </authorList>
    </citation>
    <scope>NUCLEOTIDE SEQUENCE [LARGE SCALE GENOMIC DNA]</scope>
</reference>
<dbReference type="NCBIfam" id="TIGR00836">
    <property type="entry name" value="amt"/>
    <property type="match status" value="1"/>
</dbReference>
<evidence type="ECO:0000256" key="9">
    <source>
        <dbReference type="SAM" id="MobiDB-lite"/>
    </source>
</evidence>
<feature type="transmembrane region" description="Helical" evidence="8">
    <location>
        <begin position="395"/>
        <end position="415"/>
    </location>
</feature>
<keyword evidence="6 8" id="KW-0472">Membrane</keyword>
<feature type="region of interest" description="Disordered" evidence="9">
    <location>
        <begin position="453"/>
        <end position="492"/>
    </location>
</feature>
<feature type="transmembrane region" description="Helical" evidence="8">
    <location>
        <begin position="168"/>
        <end position="198"/>
    </location>
</feature>
<dbReference type="FunFam" id="1.10.3430.10:FF:000008">
    <property type="entry name" value="Ammonium transporter"/>
    <property type="match status" value="1"/>
</dbReference>
<comment type="caution">
    <text evidence="11">The sequence shown here is derived from an EMBL/GenBank/DDBJ whole genome shotgun (WGS) entry which is preliminary data.</text>
</comment>
<dbReference type="Gene3D" id="1.10.3430.10">
    <property type="entry name" value="Ammonium transporter AmtB like domains"/>
    <property type="match status" value="1"/>
</dbReference>
<gene>
    <name evidence="11" type="ORF">FCC1311_050112</name>
</gene>
<evidence type="ECO:0000313" key="12">
    <source>
        <dbReference type="Proteomes" id="UP000241890"/>
    </source>
</evidence>
<keyword evidence="5 8" id="KW-1133">Transmembrane helix</keyword>
<dbReference type="EMBL" id="BEYU01000049">
    <property type="protein sequence ID" value="GBG28790.1"/>
    <property type="molecule type" value="Genomic_DNA"/>
</dbReference>
<evidence type="ECO:0000256" key="8">
    <source>
        <dbReference type="RuleBase" id="RU362002"/>
    </source>
</evidence>
<comment type="similarity">
    <text evidence="2 8">Belongs to the ammonia transporter channel (TC 1.A.11.2) family.</text>
</comment>
<dbReference type="GO" id="GO:0097272">
    <property type="term" value="P:ammonium homeostasis"/>
    <property type="evidence" value="ECO:0007669"/>
    <property type="project" value="TreeGrafter"/>
</dbReference>
<dbReference type="PANTHER" id="PTHR11730:SF6">
    <property type="entry name" value="AMMONIUM TRANSPORTER"/>
    <property type="match status" value="1"/>
</dbReference>
<dbReference type="Proteomes" id="UP000241890">
    <property type="component" value="Unassembled WGS sequence"/>
</dbReference>
<keyword evidence="12" id="KW-1185">Reference proteome</keyword>
<feature type="transmembrane region" description="Helical" evidence="8">
    <location>
        <begin position="256"/>
        <end position="275"/>
    </location>
</feature>
<accession>A0A2R5GCT6</accession>
<evidence type="ECO:0000256" key="6">
    <source>
        <dbReference type="ARBA" id="ARBA00023136"/>
    </source>
</evidence>
<feature type="transmembrane region" description="Helical" evidence="8">
    <location>
        <begin position="287"/>
        <end position="306"/>
    </location>
</feature>
<dbReference type="GO" id="GO:0008519">
    <property type="term" value="F:ammonium channel activity"/>
    <property type="evidence" value="ECO:0007669"/>
    <property type="project" value="InterPro"/>
</dbReference>
<evidence type="ECO:0000256" key="1">
    <source>
        <dbReference type="ARBA" id="ARBA00004141"/>
    </source>
</evidence>
<dbReference type="InParanoid" id="A0A2R5GCT6"/>
<keyword evidence="7 8" id="KW-0924">Ammonia transport</keyword>